<evidence type="ECO:0000256" key="1">
    <source>
        <dbReference type="SAM" id="MobiDB-lite"/>
    </source>
</evidence>
<keyword evidence="3" id="KW-1185">Reference proteome</keyword>
<gene>
    <name evidence="2" type="ORF">NEDG_00583</name>
</gene>
<dbReference type="RefSeq" id="XP_067544098.1">
    <property type="nucleotide sequence ID" value="XM_067688001.1"/>
</dbReference>
<organism evidence="2 3">
    <name type="scientific">Nematocida displodere</name>
    <dbReference type="NCBI Taxonomy" id="1805483"/>
    <lineage>
        <taxon>Eukaryota</taxon>
        <taxon>Fungi</taxon>
        <taxon>Fungi incertae sedis</taxon>
        <taxon>Microsporidia</taxon>
        <taxon>Nematocida</taxon>
    </lineage>
</organism>
<comment type="caution">
    <text evidence="2">The sequence shown here is derived from an EMBL/GenBank/DDBJ whole genome shotgun (WGS) entry which is preliminary data.</text>
</comment>
<feature type="region of interest" description="Disordered" evidence="1">
    <location>
        <begin position="1"/>
        <end position="42"/>
    </location>
</feature>
<accession>A0A177EDI1</accession>
<dbReference type="EMBL" id="LTDL01000040">
    <property type="protein sequence ID" value="OAG29450.1"/>
    <property type="molecule type" value="Genomic_DNA"/>
</dbReference>
<protein>
    <submittedName>
        <fullName evidence="2">Uncharacterized protein</fullName>
    </submittedName>
</protein>
<evidence type="ECO:0000313" key="2">
    <source>
        <dbReference type="EMBL" id="OAG29450.1"/>
    </source>
</evidence>
<name>A0A177EDI1_9MICR</name>
<dbReference type="VEuPathDB" id="MicrosporidiaDB:NEDG_00583"/>
<proteinExistence type="predicted"/>
<reference evidence="2 3" key="1">
    <citation type="submission" date="2016-02" db="EMBL/GenBank/DDBJ databases">
        <title>Discovery of a natural microsporidian pathogen with a broad tissue tropism in Caenorhabditis elegans.</title>
        <authorList>
            <person name="Luallen R.J."/>
            <person name="Reinke A.W."/>
            <person name="Tong L."/>
            <person name="Botts M.R."/>
            <person name="Felix M.-A."/>
            <person name="Troemel E.R."/>
        </authorList>
    </citation>
    <scope>NUCLEOTIDE SEQUENCE [LARGE SCALE GENOMIC DNA]</scope>
    <source>
        <strain evidence="2 3">JUm2807</strain>
    </source>
</reference>
<feature type="compositionally biased region" description="Basic and acidic residues" evidence="1">
    <location>
        <begin position="9"/>
        <end position="42"/>
    </location>
</feature>
<sequence>MDMDCSDEGLNRMLEREEGLEKSSESESDCTRYSESDADEELLRLDELNREMEEAAKKEAAEEEKEDLSALSRLLASFYREGPAGSVSVARHAFLSVFEGGVESAWLSLQEQGCALLREADEEMKGSKWKKLSKQKPLKHRIKQTMAEKAKKMQQYEDLPFAIATTRDFCYKTGLRILVRKNHEHPQEKLRVCTKVHEKMEGFFAPSTGYAWDEEKISQFLPYVFAG</sequence>
<dbReference type="AlphaFoldDB" id="A0A177EDI1"/>
<dbReference type="GeneID" id="93646933"/>
<evidence type="ECO:0000313" key="3">
    <source>
        <dbReference type="Proteomes" id="UP000185944"/>
    </source>
</evidence>
<dbReference type="Proteomes" id="UP000185944">
    <property type="component" value="Unassembled WGS sequence"/>
</dbReference>
<dbReference type="OrthoDB" id="2190548at2759"/>